<dbReference type="InterPro" id="IPR003226">
    <property type="entry name" value="MYG1_exonuclease"/>
</dbReference>
<evidence type="ECO:0000313" key="3">
    <source>
        <dbReference type="Proteomes" id="UP000229612"/>
    </source>
</evidence>
<comment type="caution">
    <text evidence="2">The sequence shown here is derived from an EMBL/GenBank/DDBJ whole genome shotgun (WGS) entry which is preliminary data.</text>
</comment>
<dbReference type="Proteomes" id="UP000229612">
    <property type="component" value="Unassembled WGS sequence"/>
</dbReference>
<protein>
    <submittedName>
        <fullName evidence="2">Metal-dependent hydrolase</fullName>
    </submittedName>
</protein>
<sequence length="290" mass="31748">MQKVVTHNGGFHSDDVFAVATLQIHFGVENVEVIRTRDEAIIASGDIVVDVGGVYEPEKQRFDHHQVGAPGRENGIPYAAFGLVWKEYGEKVAGSKEAAEVIERRLVMPIDANDNGVSVYQTVRDDVSPATIQDVVSLFKPAWQGDENVDEGFLEACALARTIILRAKMHAEAGVKEAQLAKETYTNSPDKKVIVTDVEFSGHLLVDYPEPLFVVSPDENGNWDATAIRKGFDSYETRVRFPSEWGGLRDKELAKVSGISDAVFCHKAGFLFVAGSKDGVLEAVKKVLGE</sequence>
<name>A0A2H0UHK6_9BACT</name>
<accession>A0A2H0UHK6</accession>
<organism evidence="2 3">
    <name type="scientific">Candidatus Kaiserbacteria bacterium CG10_big_fil_rev_8_21_14_0_10_44_10</name>
    <dbReference type="NCBI Taxonomy" id="1974606"/>
    <lineage>
        <taxon>Bacteria</taxon>
        <taxon>Candidatus Kaiseribacteriota</taxon>
    </lineage>
</organism>
<evidence type="ECO:0000313" key="2">
    <source>
        <dbReference type="EMBL" id="PIR85887.1"/>
    </source>
</evidence>
<dbReference type="PANTHER" id="PTHR11215">
    <property type="entry name" value="METAL DEPENDENT HYDROLASE - RELATED"/>
    <property type="match status" value="1"/>
</dbReference>
<proteinExistence type="inferred from homology"/>
<comment type="similarity">
    <text evidence="1">Belongs to the MYG1 family.</text>
</comment>
<keyword evidence="2" id="KW-0378">Hydrolase</keyword>
<gene>
    <name evidence="2" type="ORF">COU14_01825</name>
</gene>
<reference evidence="3" key="1">
    <citation type="submission" date="2017-09" db="EMBL/GenBank/DDBJ databases">
        <title>Depth-based differentiation of microbial function through sediment-hosted aquifers and enrichment of novel symbionts in the deep terrestrial subsurface.</title>
        <authorList>
            <person name="Probst A.J."/>
            <person name="Ladd B."/>
            <person name="Jarett J.K."/>
            <person name="Geller-Mcgrath D.E."/>
            <person name="Sieber C.M.K."/>
            <person name="Emerson J.B."/>
            <person name="Anantharaman K."/>
            <person name="Thomas B.C."/>
            <person name="Malmstrom R."/>
            <person name="Stieglmeier M."/>
            <person name="Klingl A."/>
            <person name="Woyke T."/>
            <person name="Ryan C.M."/>
            <person name="Banfield J.F."/>
        </authorList>
    </citation>
    <scope>NUCLEOTIDE SEQUENCE [LARGE SCALE GENOMIC DNA]</scope>
</reference>
<dbReference type="Pfam" id="PF03690">
    <property type="entry name" value="MYG1_exonuc"/>
    <property type="match status" value="1"/>
</dbReference>
<dbReference type="EMBL" id="PFBG01000020">
    <property type="protein sequence ID" value="PIR85887.1"/>
    <property type="molecule type" value="Genomic_DNA"/>
</dbReference>
<dbReference type="AlphaFoldDB" id="A0A2H0UHK6"/>
<dbReference type="GO" id="GO:0016787">
    <property type="term" value="F:hydrolase activity"/>
    <property type="evidence" value="ECO:0007669"/>
    <property type="project" value="UniProtKB-KW"/>
</dbReference>
<dbReference type="PANTHER" id="PTHR11215:SF1">
    <property type="entry name" value="MYG1 EXONUCLEASE"/>
    <property type="match status" value="1"/>
</dbReference>
<evidence type="ECO:0000256" key="1">
    <source>
        <dbReference type="ARBA" id="ARBA00010105"/>
    </source>
</evidence>
<dbReference type="GO" id="GO:0005737">
    <property type="term" value="C:cytoplasm"/>
    <property type="evidence" value="ECO:0007669"/>
    <property type="project" value="TreeGrafter"/>
</dbReference>